<proteinExistence type="predicted"/>
<reference evidence="1 2" key="1">
    <citation type="submission" date="2018-03" db="EMBL/GenBank/DDBJ databases">
        <title>Whole genome sequencing of Histamine producing bacteria.</title>
        <authorList>
            <person name="Butler K."/>
        </authorList>
    </citation>
    <scope>NUCLEOTIDE SEQUENCE [LARGE SCALE GENOMIC DNA]</scope>
    <source>
        <strain evidence="1 2">DSM 19138</strain>
    </source>
</reference>
<sequence length="189" mass="21198">MIEINNWHIRNDNPVNWRIEDQELLVQVSEGNIWGAGSSEVDNMFIHPLKPDSVKEKGNFSAQVAINLTPKRTYEQAGLGIIWDTDNYIKISKEMFNGRLSLVFVIEKDGYPSVQQLIDYSKDDVVVKIEKRDSLITASYAESVNGKWTVVGTADALDDEEEGLMLYTFGGSKMAPSTAKFSKFVLASN</sequence>
<dbReference type="Proteomes" id="UP000241346">
    <property type="component" value="Unassembled WGS sequence"/>
</dbReference>
<protein>
    <recommendedName>
        <fullName evidence="3">Beta-xylosidase C-terminal Concanavalin A-like domain-containing protein</fullName>
    </recommendedName>
</protein>
<evidence type="ECO:0000313" key="2">
    <source>
        <dbReference type="Proteomes" id="UP000241346"/>
    </source>
</evidence>
<dbReference type="InterPro" id="IPR013320">
    <property type="entry name" value="ConA-like_dom_sf"/>
</dbReference>
<dbReference type="SUPFAM" id="SSF49899">
    <property type="entry name" value="Concanavalin A-like lectins/glucanases"/>
    <property type="match status" value="1"/>
</dbReference>
<evidence type="ECO:0000313" key="1">
    <source>
        <dbReference type="EMBL" id="PSW13161.1"/>
    </source>
</evidence>
<dbReference type="RefSeq" id="WP_107297987.1">
    <property type="nucleotide sequence ID" value="NZ_PYMB01000003.1"/>
</dbReference>
<dbReference type="Pfam" id="PF07081">
    <property type="entry name" value="DUF1349"/>
    <property type="match status" value="1"/>
</dbReference>
<comment type="caution">
    <text evidence="1">The sequence shown here is derived from an EMBL/GenBank/DDBJ whole genome shotgun (WGS) entry which is preliminary data.</text>
</comment>
<dbReference type="Gene3D" id="2.60.120.200">
    <property type="match status" value="1"/>
</dbReference>
<gene>
    <name evidence="1" type="ORF">C9J01_09890</name>
</gene>
<dbReference type="AlphaFoldDB" id="A0A2T3NF68"/>
<accession>A0A2T3NF68</accession>
<evidence type="ECO:0008006" key="3">
    <source>
        <dbReference type="Google" id="ProtNLM"/>
    </source>
</evidence>
<dbReference type="OrthoDB" id="6402258at2"/>
<dbReference type="EMBL" id="PYMB01000003">
    <property type="protein sequence ID" value="PSW13161.1"/>
    <property type="molecule type" value="Genomic_DNA"/>
</dbReference>
<organism evidence="1 2">
    <name type="scientific">Photobacterium rosenbergii</name>
    <dbReference type="NCBI Taxonomy" id="294936"/>
    <lineage>
        <taxon>Bacteria</taxon>
        <taxon>Pseudomonadati</taxon>
        <taxon>Pseudomonadota</taxon>
        <taxon>Gammaproteobacteria</taxon>
        <taxon>Vibrionales</taxon>
        <taxon>Vibrionaceae</taxon>
        <taxon>Photobacterium</taxon>
    </lineage>
</organism>
<name>A0A2T3NF68_9GAMM</name>
<dbReference type="InterPro" id="IPR009784">
    <property type="entry name" value="DUF1349"/>
</dbReference>